<accession>A0A061IW14</accession>
<gene>
    <name evidence="3" type="ORF">TRSC58_07163</name>
</gene>
<comment type="caution">
    <text evidence="3">The sequence shown here is derived from an EMBL/GenBank/DDBJ whole genome shotgun (WGS) entry which is preliminary data.</text>
</comment>
<dbReference type="VEuPathDB" id="TriTrypDB:TRSC58_07163"/>
<feature type="transmembrane region" description="Helical" evidence="1">
    <location>
        <begin position="105"/>
        <end position="125"/>
    </location>
</feature>
<evidence type="ECO:0000256" key="1">
    <source>
        <dbReference type="SAM" id="Phobius"/>
    </source>
</evidence>
<evidence type="ECO:0000313" key="3">
    <source>
        <dbReference type="EMBL" id="ESL05207.1"/>
    </source>
</evidence>
<sequence>MPTVSAACVFVCSLASFFSSCCFCTQKKCVGFYNQAKKKNSAITATNTTRGTITRRGSGETNMFLTPRILPMWLILITALTYSILRANDPVDLTQYQKKMRGIPLTAACLSPLLPFCVWGCYEAIRTLGPKGSKVAIKVYD</sequence>
<proteinExistence type="predicted"/>
<keyword evidence="1" id="KW-0472">Membrane</keyword>
<keyword evidence="1" id="KW-0812">Transmembrane</keyword>
<keyword evidence="1" id="KW-1133">Transmembrane helix</keyword>
<dbReference type="EMBL" id="AUPL01007163">
    <property type="protein sequence ID" value="ESL05207.1"/>
    <property type="molecule type" value="Genomic_DNA"/>
</dbReference>
<name>A0A061IW14_TRYRA</name>
<protein>
    <submittedName>
        <fullName evidence="3">Uncharacterized protein</fullName>
    </submittedName>
</protein>
<evidence type="ECO:0000313" key="4">
    <source>
        <dbReference type="Proteomes" id="UP000031737"/>
    </source>
</evidence>
<feature type="transmembrane region" description="Helical" evidence="1">
    <location>
        <begin position="69"/>
        <end position="85"/>
    </location>
</feature>
<dbReference type="AlphaFoldDB" id="A0A061IW14"/>
<keyword evidence="2" id="KW-0732">Signal</keyword>
<dbReference type="OrthoDB" id="251527at2759"/>
<keyword evidence="4" id="KW-1185">Reference proteome</keyword>
<evidence type="ECO:0000256" key="2">
    <source>
        <dbReference type="SAM" id="SignalP"/>
    </source>
</evidence>
<reference evidence="3 4" key="1">
    <citation type="submission" date="2013-07" db="EMBL/GenBank/DDBJ databases">
        <authorList>
            <person name="Stoco P.H."/>
            <person name="Wagner G."/>
            <person name="Gerber A."/>
            <person name="Zaha A."/>
            <person name="Thompson C."/>
            <person name="Bartholomeu D.C."/>
            <person name="Luckemeyer D.D."/>
            <person name="Bahia D."/>
            <person name="Loreto E."/>
            <person name="Prestes E.B."/>
            <person name="Lima F.M."/>
            <person name="Rodrigues-Luiz G."/>
            <person name="Vallejo G.A."/>
            <person name="Filho J.F."/>
            <person name="Monteiro K.M."/>
            <person name="Tyler K.M."/>
            <person name="de Almeida L.G."/>
            <person name="Ortiz M.F."/>
            <person name="Siervo M.A."/>
            <person name="de Moraes M.H."/>
            <person name="Cunha O.L."/>
            <person name="Mendonca-Neto R."/>
            <person name="Silva R."/>
            <person name="Teixeira S.M."/>
            <person name="Murta S.M."/>
            <person name="Sincero T.C."/>
            <person name="Mendes T.A."/>
            <person name="Urmenyi T.P."/>
            <person name="Silva V.G."/>
            <person name="da Rocha W.D."/>
            <person name="Andersson B."/>
            <person name="Romanha A.J."/>
            <person name="Steindel M."/>
            <person name="de Vasconcelos A.T."/>
            <person name="Grisard E.C."/>
        </authorList>
    </citation>
    <scope>NUCLEOTIDE SEQUENCE [LARGE SCALE GENOMIC DNA]</scope>
    <source>
        <strain evidence="3 4">SC58</strain>
    </source>
</reference>
<dbReference type="Proteomes" id="UP000031737">
    <property type="component" value="Unassembled WGS sequence"/>
</dbReference>
<feature type="signal peptide" evidence="2">
    <location>
        <begin position="1"/>
        <end position="22"/>
    </location>
</feature>
<feature type="chain" id="PRO_5001601365" evidence="2">
    <location>
        <begin position="23"/>
        <end position="141"/>
    </location>
</feature>
<organism evidence="3 4">
    <name type="scientific">Trypanosoma rangeli SC58</name>
    <dbReference type="NCBI Taxonomy" id="429131"/>
    <lineage>
        <taxon>Eukaryota</taxon>
        <taxon>Discoba</taxon>
        <taxon>Euglenozoa</taxon>
        <taxon>Kinetoplastea</taxon>
        <taxon>Metakinetoplastina</taxon>
        <taxon>Trypanosomatida</taxon>
        <taxon>Trypanosomatidae</taxon>
        <taxon>Trypanosoma</taxon>
        <taxon>Herpetosoma</taxon>
    </lineage>
</organism>